<reference evidence="10" key="1">
    <citation type="journal article" date="2019" name="Int. J. Syst. Evol. Microbiol.">
        <title>The Global Catalogue of Microorganisms (GCM) 10K type strain sequencing project: providing services to taxonomists for standard genome sequencing and annotation.</title>
        <authorList>
            <consortium name="The Broad Institute Genomics Platform"/>
            <consortium name="The Broad Institute Genome Sequencing Center for Infectious Disease"/>
            <person name="Wu L."/>
            <person name="Ma J."/>
        </authorList>
    </citation>
    <scope>NUCLEOTIDE SEQUENCE [LARGE SCALE GENOMIC DNA]</scope>
    <source>
        <strain evidence="10">KCTC 42441</strain>
    </source>
</reference>
<evidence type="ECO:0000313" key="9">
    <source>
        <dbReference type="EMBL" id="MFC3716052.1"/>
    </source>
</evidence>
<feature type="transmembrane region" description="Helical" evidence="7">
    <location>
        <begin position="502"/>
        <end position="520"/>
    </location>
</feature>
<feature type="transmembrane region" description="Helical" evidence="7">
    <location>
        <begin position="118"/>
        <end position="138"/>
    </location>
</feature>
<evidence type="ECO:0000256" key="7">
    <source>
        <dbReference type="SAM" id="Phobius"/>
    </source>
</evidence>
<evidence type="ECO:0000256" key="5">
    <source>
        <dbReference type="ARBA" id="ARBA00022989"/>
    </source>
</evidence>
<feature type="transmembrane region" description="Helical" evidence="7">
    <location>
        <begin position="526"/>
        <end position="544"/>
    </location>
</feature>
<feature type="domain" description="Major facilitator superfamily (MFS) profile" evidence="8">
    <location>
        <begin position="22"/>
        <end position="548"/>
    </location>
</feature>
<dbReference type="PROSITE" id="PS00217">
    <property type="entry name" value="SUGAR_TRANSPORT_2"/>
    <property type="match status" value="1"/>
</dbReference>
<keyword evidence="2" id="KW-0813">Transport</keyword>
<dbReference type="Proteomes" id="UP001595705">
    <property type="component" value="Unassembled WGS sequence"/>
</dbReference>
<accession>A0ABV7XIU3</accession>
<protein>
    <submittedName>
        <fullName evidence="9">MFS transporter</fullName>
    </submittedName>
</protein>
<feature type="transmembrane region" description="Helical" evidence="7">
    <location>
        <begin position="93"/>
        <end position="112"/>
    </location>
</feature>
<sequence>MSSTSATAASAPAPMTKGHKKVIFASSLGTVFEWYDFYLYGSLAAIIAKQFFTGLNPTSGFIFALLAFAAGFAVRPFGALVFGRLGDLVGRKYTFLITIVIMGLSTFLVGVLPSYTAIGFAAPVILITLRLLQGLALGGEYGGAATYVAEHAPMGKRGLYTSFIQTTATLGLFLSLLVILGCRYFLGSEQFEAWGWRIPFLVSFVLLLVSVWIRMQLAESPAFVQMKAEGKASKAPITESFFSKNGKIALLALLGATAGQAVVWYAGQFYSLFFLTQTLKIDASAANLMIAAGLIIGTPFFVIFGWLSDKVGRKPIIMAGCLIAALTYFPIFKALTHYGNPAIEAAAQTSPVVVTADPATCSFQFNPVGTAKFTTSCDIAKSALAKGGTPYSNVDAAAGTVATVSIGDKVITAFEGKGQDADTLKAGTARFGDEVKAALTAAGYPEKADPARINTPMVILLLAILVIYVTMVYGPIAAWLVELFPTRIRYTSMSLPYHIGNGWFGGFLPTISFALVAASGNIYQGLWYPIVIAVMTLVIGTLFLPETKDRDITK</sequence>
<feature type="transmembrane region" description="Helical" evidence="7">
    <location>
        <begin position="315"/>
        <end position="332"/>
    </location>
</feature>
<feature type="transmembrane region" description="Helical" evidence="7">
    <location>
        <begin position="22"/>
        <end position="48"/>
    </location>
</feature>
<evidence type="ECO:0000256" key="1">
    <source>
        <dbReference type="ARBA" id="ARBA00004651"/>
    </source>
</evidence>
<keyword evidence="10" id="KW-1185">Reference proteome</keyword>
<feature type="transmembrane region" description="Helical" evidence="7">
    <location>
        <begin position="457"/>
        <end position="481"/>
    </location>
</feature>
<dbReference type="PANTHER" id="PTHR43045">
    <property type="entry name" value="SHIKIMATE TRANSPORTER"/>
    <property type="match status" value="1"/>
</dbReference>
<keyword evidence="5 7" id="KW-1133">Transmembrane helix</keyword>
<feature type="transmembrane region" description="Helical" evidence="7">
    <location>
        <begin position="286"/>
        <end position="308"/>
    </location>
</feature>
<feature type="transmembrane region" description="Helical" evidence="7">
    <location>
        <begin position="248"/>
        <end position="266"/>
    </location>
</feature>
<feature type="transmembrane region" description="Helical" evidence="7">
    <location>
        <begin position="60"/>
        <end position="81"/>
    </location>
</feature>
<evidence type="ECO:0000313" key="10">
    <source>
        <dbReference type="Proteomes" id="UP001595705"/>
    </source>
</evidence>
<dbReference type="CDD" id="cd17369">
    <property type="entry name" value="MFS_ShiA_like"/>
    <property type="match status" value="1"/>
</dbReference>
<dbReference type="Pfam" id="PF00083">
    <property type="entry name" value="Sugar_tr"/>
    <property type="match status" value="2"/>
</dbReference>
<dbReference type="PROSITE" id="PS50850">
    <property type="entry name" value="MFS"/>
    <property type="match status" value="1"/>
</dbReference>
<evidence type="ECO:0000256" key="3">
    <source>
        <dbReference type="ARBA" id="ARBA00022475"/>
    </source>
</evidence>
<keyword evidence="6 7" id="KW-0472">Membrane</keyword>
<evidence type="ECO:0000256" key="2">
    <source>
        <dbReference type="ARBA" id="ARBA00022448"/>
    </source>
</evidence>
<evidence type="ECO:0000256" key="4">
    <source>
        <dbReference type="ARBA" id="ARBA00022692"/>
    </source>
</evidence>
<proteinExistence type="predicted"/>
<feature type="transmembrane region" description="Helical" evidence="7">
    <location>
        <begin position="198"/>
        <end position="217"/>
    </location>
</feature>
<comment type="caution">
    <text evidence="9">The sequence shown here is derived from an EMBL/GenBank/DDBJ whole genome shotgun (WGS) entry which is preliminary data.</text>
</comment>
<gene>
    <name evidence="9" type="ORF">ACFONC_07805</name>
</gene>
<dbReference type="Gene3D" id="1.20.1250.20">
    <property type="entry name" value="MFS general substrate transporter like domains"/>
    <property type="match status" value="3"/>
</dbReference>
<keyword evidence="3" id="KW-1003">Cell membrane</keyword>
<evidence type="ECO:0000256" key="6">
    <source>
        <dbReference type="ARBA" id="ARBA00023136"/>
    </source>
</evidence>
<comment type="subcellular location">
    <subcellularLocation>
        <location evidence="1">Cell membrane</location>
        <topology evidence="1">Multi-pass membrane protein</topology>
    </subcellularLocation>
</comment>
<dbReference type="SUPFAM" id="SSF103473">
    <property type="entry name" value="MFS general substrate transporter"/>
    <property type="match status" value="1"/>
</dbReference>
<organism evidence="9 10">
    <name type="scientific">Luteimonas soli</name>
    <dbReference type="NCBI Taxonomy" id="1648966"/>
    <lineage>
        <taxon>Bacteria</taxon>
        <taxon>Pseudomonadati</taxon>
        <taxon>Pseudomonadota</taxon>
        <taxon>Gammaproteobacteria</taxon>
        <taxon>Lysobacterales</taxon>
        <taxon>Lysobacteraceae</taxon>
        <taxon>Luteimonas</taxon>
    </lineage>
</organism>
<dbReference type="InterPro" id="IPR005828">
    <property type="entry name" value="MFS_sugar_transport-like"/>
</dbReference>
<dbReference type="InterPro" id="IPR036259">
    <property type="entry name" value="MFS_trans_sf"/>
</dbReference>
<name>A0ABV7XIU3_9GAMM</name>
<evidence type="ECO:0000259" key="8">
    <source>
        <dbReference type="PROSITE" id="PS50850"/>
    </source>
</evidence>
<dbReference type="InterPro" id="IPR020846">
    <property type="entry name" value="MFS_dom"/>
</dbReference>
<keyword evidence="4 7" id="KW-0812">Transmembrane</keyword>
<feature type="transmembrane region" description="Helical" evidence="7">
    <location>
        <begin position="159"/>
        <end position="186"/>
    </location>
</feature>
<dbReference type="InterPro" id="IPR005829">
    <property type="entry name" value="Sugar_transporter_CS"/>
</dbReference>
<dbReference type="RefSeq" id="WP_386743171.1">
    <property type="nucleotide sequence ID" value="NZ_JBHRYA010000007.1"/>
</dbReference>
<dbReference type="EMBL" id="JBHRYA010000007">
    <property type="protein sequence ID" value="MFC3716052.1"/>
    <property type="molecule type" value="Genomic_DNA"/>
</dbReference>
<dbReference type="PANTHER" id="PTHR43045:SF7">
    <property type="entry name" value="MAJOR FACILITATOR SUPERFAMILY TRANSPORTER"/>
    <property type="match status" value="1"/>
</dbReference>